<dbReference type="KEGG" id="kpf:IX53_07430"/>
<dbReference type="STRING" id="1330330.IX53_07430"/>
<dbReference type="PROSITE" id="PS00198">
    <property type="entry name" value="4FE4S_FER_1"/>
    <property type="match status" value="1"/>
</dbReference>
<keyword evidence="4" id="KW-1133">Transmembrane helix</keyword>
<evidence type="ECO:0000313" key="6">
    <source>
        <dbReference type="EMBL" id="AKI98321.1"/>
    </source>
</evidence>
<gene>
    <name evidence="6" type="ORF">IX53_07430</name>
</gene>
<dbReference type="NCBIfam" id="NF043039">
    <property type="entry name" value="HgcAB_like"/>
    <property type="match status" value="1"/>
</dbReference>
<dbReference type="AlphaFoldDB" id="A0A0G2ZE47"/>
<dbReference type="InterPro" id="IPR017900">
    <property type="entry name" value="4Fe4S_Fe_S_CS"/>
</dbReference>
<evidence type="ECO:0000256" key="2">
    <source>
        <dbReference type="ARBA" id="ARBA00023004"/>
    </source>
</evidence>
<sequence length="384" mass="43889">MLKYIIVNTVETLLRGFPFPCKTGLIKIGNPDRNSPVFATCNYHLTVERVKRSLKGMNAYLLVANSRGINVWCAATGGLFTNHDVISILKTSGVEELVDHRKVILPQLAATGIESRNIQKKTGWKVIWGPVYAKDIPTFMENKLKKTSEMREVKFSWTQRIEIAAMWAFPFSAIAALLMIFLWREAIIPVITLLWGLPFLIFLSFPLYSKWLNPKRKRMSFSRYTLIFDFSRIPLILWGFFMLFLIGYSILVGYSSLGFILRWGVLSLIVVIIVSFDLMGSTPVYKSGLHEDRLLKVTLDEKKCKGAGFCEQVCPRNCYEMDRNRHIATMPSAEQCVQCGACIVQCPFDALYFESPKGEIIPPEDIRKFKLNFIGKRLVKVEDK</sequence>
<feature type="transmembrane region" description="Helical" evidence="4">
    <location>
        <begin position="161"/>
        <end position="181"/>
    </location>
</feature>
<dbReference type="GO" id="GO:0051536">
    <property type="term" value="F:iron-sulfur cluster binding"/>
    <property type="evidence" value="ECO:0007669"/>
    <property type="project" value="UniProtKB-KW"/>
</dbReference>
<reference evidence="6 7" key="1">
    <citation type="submission" date="2015-04" db="EMBL/GenBank/DDBJ databases">
        <title>Complete Genome Sequence of Kosmotoga pacifica SLHLJ1.</title>
        <authorList>
            <person name="Jiang L.J."/>
            <person name="Shao Z.Z."/>
            <person name="Jebbar M."/>
        </authorList>
    </citation>
    <scope>NUCLEOTIDE SEQUENCE [LARGE SCALE GENOMIC DNA]</scope>
    <source>
        <strain evidence="6 7">SLHLJ1</strain>
    </source>
</reference>
<keyword evidence="7" id="KW-1185">Reference proteome</keyword>
<keyword evidence="4" id="KW-0812">Transmembrane</keyword>
<feature type="domain" description="4Fe-4S ferredoxin-type" evidence="5">
    <location>
        <begin position="327"/>
        <end position="356"/>
    </location>
</feature>
<feature type="domain" description="4Fe-4S ferredoxin-type" evidence="5">
    <location>
        <begin position="295"/>
        <end position="324"/>
    </location>
</feature>
<protein>
    <submittedName>
        <fullName evidence="6">Copper oxidase</fullName>
    </submittedName>
</protein>
<dbReference type="GO" id="GO:0046872">
    <property type="term" value="F:metal ion binding"/>
    <property type="evidence" value="ECO:0007669"/>
    <property type="project" value="UniProtKB-KW"/>
</dbReference>
<keyword evidence="1" id="KW-0479">Metal-binding</keyword>
<accession>A0A0G2ZE47</accession>
<keyword evidence="2" id="KW-0408">Iron</keyword>
<dbReference type="PANTHER" id="PTHR43122:SF1">
    <property type="entry name" value="IRON-SULFUR-BINDING PROTEIN"/>
    <property type="match status" value="1"/>
</dbReference>
<dbReference type="PATRIC" id="fig|1330330.3.peg.1504"/>
<dbReference type="Pfam" id="PF03599">
    <property type="entry name" value="CdhD"/>
    <property type="match status" value="1"/>
</dbReference>
<dbReference type="PROSITE" id="PS51379">
    <property type="entry name" value="4FE4S_FER_2"/>
    <property type="match status" value="2"/>
</dbReference>
<dbReference type="SUPFAM" id="SSF54862">
    <property type="entry name" value="4Fe-4S ferredoxins"/>
    <property type="match status" value="1"/>
</dbReference>
<dbReference type="InterPro" id="IPR017896">
    <property type="entry name" value="4Fe4S_Fe-S-bd"/>
</dbReference>
<dbReference type="Gene3D" id="3.30.70.20">
    <property type="match status" value="1"/>
</dbReference>
<evidence type="ECO:0000259" key="5">
    <source>
        <dbReference type="PROSITE" id="PS51379"/>
    </source>
</evidence>
<organism evidence="6 7">
    <name type="scientific">Kosmotoga pacifica</name>
    <dbReference type="NCBI Taxonomy" id="1330330"/>
    <lineage>
        <taxon>Bacteria</taxon>
        <taxon>Thermotogati</taxon>
        <taxon>Thermotogota</taxon>
        <taxon>Thermotogae</taxon>
        <taxon>Kosmotogales</taxon>
        <taxon>Kosmotogaceae</taxon>
        <taxon>Kosmotoga</taxon>
    </lineage>
</organism>
<dbReference type="EMBL" id="CP011232">
    <property type="protein sequence ID" value="AKI98321.1"/>
    <property type="molecule type" value="Genomic_DNA"/>
</dbReference>
<dbReference type="Proteomes" id="UP000035159">
    <property type="component" value="Chromosome"/>
</dbReference>
<evidence type="ECO:0000256" key="1">
    <source>
        <dbReference type="ARBA" id="ARBA00022723"/>
    </source>
</evidence>
<dbReference type="OrthoDB" id="2079583at2"/>
<keyword evidence="4" id="KW-0472">Membrane</keyword>
<keyword evidence="3" id="KW-0411">Iron-sulfur</keyword>
<feature type="transmembrane region" description="Helical" evidence="4">
    <location>
        <begin position="260"/>
        <end position="279"/>
    </location>
</feature>
<evidence type="ECO:0000256" key="4">
    <source>
        <dbReference type="SAM" id="Phobius"/>
    </source>
</evidence>
<feature type="transmembrane region" description="Helical" evidence="4">
    <location>
        <begin position="187"/>
        <end position="209"/>
    </location>
</feature>
<dbReference type="PANTHER" id="PTHR43122">
    <property type="entry name" value="FERREDOXIN SUBUNIT OF PYRUVATE:FLAVODOXIN OXIDOREDUCTASE-RELATED"/>
    <property type="match status" value="1"/>
</dbReference>
<proteinExistence type="predicted"/>
<dbReference type="Gene3D" id="3.40.50.11600">
    <property type="match status" value="1"/>
</dbReference>
<evidence type="ECO:0000256" key="3">
    <source>
        <dbReference type="ARBA" id="ARBA00023014"/>
    </source>
</evidence>
<feature type="transmembrane region" description="Helical" evidence="4">
    <location>
        <begin position="230"/>
        <end position="254"/>
    </location>
</feature>
<dbReference type="InterPro" id="IPR016041">
    <property type="entry name" value="Ac-CoA_synth_d_su_TIM-brl"/>
</dbReference>
<dbReference type="InterPro" id="IPR050003">
    <property type="entry name" value="HgcAB-like"/>
</dbReference>
<dbReference type="Pfam" id="PF12838">
    <property type="entry name" value="Fer4_7"/>
    <property type="match status" value="1"/>
</dbReference>
<evidence type="ECO:0000313" key="7">
    <source>
        <dbReference type="Proteomes" id="UP000035159"/>
    </source>
</evidence>
<name>A0A0G2ZE47_9BACT</name>